<keyword evidence="12" id="KW-0326">Glycosidase</keyword>
<dbReference type="PIRSF" id="PIRSF001024">
    <property type="entry name" value="Alph-amyl_fung"/>
    <property type="match status" value="1"/>
</dbReference>
<keyword evidence="7" id="KW-0378">Hydrolase</keyword>
<dbReference type="AlphaFoldDB" id="A0AA86PBG2"/>
<dbReference type="PANTHER" id="PTHR10357">
    <property type="entry name" value="ALPHA-AMYLASE FAMILY MEMBER"/>
    <property type="match status" value="1"/>
</dbReference>
<keyword evidence="6" id="KW-0732">Signal</keyword>
<keyword evidence="9 14" id="KW-1015">Disulfide bond</keyword>
<sequence>MLATLVLSFPDPKSFRKQRIYQVITDRFAGGDDCNNKREYCNGNLKSMAGKLAYIKNLGYTAIWISPTVQQAEGPQMQFTGFWPSDFYKTNPKQGSDQDLKDLVAEAHKLGLLVISDVNYNNVGQCKDGKVSCITTFPLNAYYHANCNITDSQNSTQLEKCRVDGSPDLDQDHPYVLQELLDWTAWYQNEFNFDGFRIGFLKNVGHKFWKALRQVSPWFTIGSVTNASYAELKNYTNQELYTTFNEPLFSAVYETIGWQNKSMHLLSEAFEEAALTFGDNVKDLGIYLDNHDTDRFLSSCDKDSMKFLNGVALQHTWIGIPVLYYGTEQKMHGFSGFANENTEKMWGPNSYNQSSEYYVMIKKLNEMRDKVKIDQINQKELLVTDDFYSYARGNQVLVALTNQGYYKKQQIHHIVPNSPFESNTRICDILSNECLNVNEDESVDIYLTNGQARVYVRESLM</sequence>
<evidence type="ECO:0000256" key="7">
    <source>
        <dbReference type="ARBA" id="ARBA00022801"/>
    </source>
</evidence>
<feature type="disulfide bond" evidence="14">
    <location>
        <begin position="147"/>
        <end position="161"/>
    </location>
</feature>
<reference evidence="17" key="1">
    <citation type="submission" date="2023-06" db="EMBL/GenBank/DDBJ databases">
        <authorList>
            <person name="Kurt Z."/>
        </authorList>
    </citation>
    <scope>NUCLEOTIDE SEQUENCE</scope>
</reference>
<evidence type="ECO:0000256" key="12">
    <source>
        <dbReference type="ARBA" id="ARBA00023295"/>
    </source>
</evidence>
<dbReference type="SUPFAM" id="SSF51011">
    <property type="entry name" value="Glycosyl hydrolase domain"/>
    <property type="match status" value="1"/>
</dbReference>
<keyword evidence="10" id="KW-0325">Glycoprotein</keyword>
<evidence type="ECO:0000313" key="17">
    <source>
        <dbReference type="EMBL" id="CAI9935617.1"/>
    </source>
</evidence>
<dbReference type="EMBL" id="CATOUU010000802">
    <property type="protein sequence ID" value="CAI9949667.1"/>
    <property type="molecule type" value="Genomic_DNA"/>
</dbReference>
<evidence type="ECO:0000256" key="2">
    <source>
        <dbReference type="ARBA" id="ARBA00001913"/>
    </source>
</evidence>
<keyword evidence="21" id="KW-1185">Reference proteome</keyword>
<evidence type="ECO:0000313" key="21">
    <source>
        <dbReference type="Proteomes" id="UP001642409"/>
    </source>
</evidence>
<dbReference type="GO" id="GO:0004556">
    <property type="term" value="F:alpha-amylase activity"/>
    <property type="evidence" value="ECO:0007669"/>
    <property type="project" value="UniProtKB-EC"/>
</dbReference>
<evidence type="ECO:0000259" key="16">
    <source>
        <dbReference type="SMART" id="SM00642"/>
    </source>
</evidence>
<feature type="disulfide bond" evidence="14">
    <location>
        <begin position="34"/>
        <end position="41"/>
    </location>
</feature>
<dbReference type="InterPro" id="IPR017853">
    <property type="entry name" value="GH"/>
</dbReference>
<evidence type="ECO:0000256" key="9">
    <source>
        <dbReference type="ARBA" id="ARBA00023157"/>
    </source>
</evidence>
<comment type="catalytic activity">
    <reaction evidence="1">
        <text>Endohydrolysis of (1-&gt;4)-alpha-D-glucosidic linkages in polysaccharides containing three or more (1-&gt;4)-alpha-linked D-glucose units.</text>
        <dbReference type="EC" id="3.2.1.1"/>
    </reaction>
</comment>
<comment type="cofactor">
    <cofactor evidence="2">
        <name>Ca(2+)</name>
        <dbReference type="ChEBI" id="CHEBI:29108"/>
    </cofactor>
</comment>
<evidence type="ECO:0000256" key="15">
    <source>
        <dbReference type="PIRSR" id="PIRSR001024-5"/>
    </source>
</evidence>
<keyword evidence="8" id="KW-0106">Calcium</keyword>
<evidence type="ECO:0000256" key="5">
    <source>
        <dbReference type="ARBA" id="ARBA00022723"/>
    </source>
</evidence>
<dbReference type="SUPFAM" id="SSF51445">
    <property type="entry name" value="(Trans)glycosidases"/>
    <property type="match status" value="1"/>
</dbReference>
<organism evidence="17">
    <name type="scientific">Hexamita inflata</name>
    <dbReference type="NCBI Taxonomy" id="28002"/>
    <lineage>
        <taxon>Eukaryota</taxon>
        <taxon>Metamonada</taxon>
        <taxon>Diplomonadida</taxon>
        <taxon>Hexamitidae</taxon>
        <taxon>Hexamitinae</taxon>
        <taxon>Hexamita</taxon>
    </lineage>
</organism>
<dbReference type="EMBL" id="CATOUU010000616">
    <property type="protein sequence ID" value="CAI9935617.1"/>
    <property type="molecule type" value="Genomic_DNA"/>
</dbReference>
<evidence type="ECO:0000256" key="3">
    <source>
        <dbReference type="ARBA" id="ARBA00008061"/>
    </source>
</evidence>
<dbReference type="InterPro" id="IPR013777">
    <property type="entry name" value="A-amylase-like"/>
</dbReference>
<evidence type="ECO:0000313" key="20">
    <source>
        <dbReference type="EMBL" id="CAL6070301.1"/>
    </source>
</evidence>
<feature type="site" description="Transition state stabilizer" evidence="13">
    <location>
        <position position="292"/>
    </location>
</feature>
<feature type="binding site" evidence="15">
    <location>
        <position position="292"/>
    </location>
    <ligand>
        <name>substrate</name>
    </ligand>
</feature>
<comment type="caution">
    <text evidence="17">The sequence shown here is derived from an EMBL/GenBank/DDBJ whole genome shotgun (WGS) entry which is preliminary data.</text>
</comment>
<dbReference type="Proteomes" id="UP001642409">
    <property type="component" value="Unassembled WGS sequence"/>
</dbReference>
<keyword evidence="5" id="KW-0479">Metal-binding</keyword>
<dbReference type="Gene3D" id="3.20.20.80">
    <property type="entry name" value="Glycosidases"/>
    <property type="match status" value="1"/>
</dbReference>
<dbReference type="InterPro" id="IPR013780">
    <property type="entry name" value="Glyco_hydro_b"/>
</dbReference>
<dbReference type="EMBL" id="CAXDID020000209">
    <property type="protein sequence ID" value="CAL6056383.1"/>
    <property type="molecule type" value="Genomic_DNA"/>
</dbReference>
<dbReference type="Pfam" id="PF00128">
    <property type="entry name" value="Alpha-amylase"/>
    <property type="match status" value="1"/>
</dbReference>
<feature type="binding site" evidence="15">
    <location>
        <position position="83"/>
    </location>
    <ligand>
        <name>substrate</name>
    </ligand>
</feature>
<evidence type="ECO:0000256" key="11">
    <source>
        <dbReference type="ARBA" id="ARBA00023277"/>
    </source>
</evidence>
<evidence type="ECO:0000256" key="10">
    <source>
        <dbReference type="ARBA" id="ARBA00023180"/>
    </source>
</evidence>
<dbReference type="InterPro" id="IPR015340">
    <property type="entry name" value="A_amylase_C_dom"/>
</dbReference>
<dbReference type="EMBL" id="CAXDID020000282">
    <property type="protein sequence ID" value="CAL6070301.1"/>
    <property type="molecule type" value="Genomic_DNA"/>
</dbReference>
<evidence type="ECO:0000256" key="8">
    <source>
        <dbReference type="ARBA" id="ARBA00022837"/>
    </source>
</evidence>
<feature type="domain" description="Glycosyl hydrolase family 13 catalytic" evidence="16">
    <location>
        <begin position="22"/>
        <end position="368"/>
    </location>
</feature>
<dbReference type="PANTHER" id="PTHR10357:SF215">
    <property type="entry name" value="ALPHA-AMYLASE 1"/>
    <property type="match status" value="1"/>
</dbReference>
<evidence type="ECO:0000313" key="19">
    <source>
        <dbReference type="EMBL" id="CAL6056383.1"/>
    </source>
</evidence>
<evidence type="ECO:0000313" key="18">
    <source>
        <dbReference type="EMBL" id="CAI9949667.1"/>
    </source>
</evidence>
<accession>A0AA86PBG2</accession>
<evidence type="ECO:0000256" key="4">
    <source>
        <dbReference type="ARBA" id="ARBA00012595"/>
    </source>
</evidence>
<dbReference type="Gene3D" id="2.60.40.1180">
    <property type="entry name" value="Golgi alpha-mannosidase II"/>
    <property type="match status" value="1"/>
</dbReference>
<dbReference type="GO" id="GO:0005509">
    <property type="term" value="F:calcium ion binding"/>
    <property type="evidence" value="ECO:0007669"/>
    <property type="project" value="InterPro"/>
</dbReference>
<dbReference type="EC" id="3.2.1.1" evidence="4"/>
<keyword evidence="11" id="KW-0119">Carbohydrate metabolism</keyword>
<evidence type="ECO:0000256" key="1">
    <source>
        <dbReference type="ARBA" id="ARBA00000548"/>
    </source>
</evidence>
<dbReference type="SMART" id="SM00642">
    <property type="entry name" value="Aamy"/>
    <property type="match status" value="1"/>
</dbReference>
<comment type="similarity">
    <text evidence="3">Belongs to the glycosyl hydrolase 13 family.</text>
</comment>
<dbReference type="GO" id="GO:0016052">
    <property type="term" value="P:carbohydrate catabolic process"/>
    <property type="evidence" value="ECO:0007669"/>
    <property type="project" value="InterPro"/>
</dbReference>
<dbReference type="Pfam" id="PF09260">
    <property type="entry name" value="A_amylase_dom_C"/>
    <property type="match status" value="1"/>
</dbReference>
<proteinExistence type="inferred from homology"/>
<evidence type="ECO:0000256" key="13">
    <source>
        <dbReference type="PIRSR" id="PIRSR001024-2"/>
    </source>
</evidence>
<dbReference type="InterPro" id="IPR006047">
    <property type="entry name" value="GH13_cat_dom"/>
</dbReference>
<gene>
    <name evidence="17" type="ORF">HINF_LOCUS23262</name>
    <name evidence="18" type="ORF">HINF_LOCUS37312</name>
    <name evidence="19" type="ORF">HINF_LOCUS47002</name>
    <name evidence="20" type="ORF">HINF_LOCUS54392</name>
</gene>
<feature type="binding site" evidence="15">
    <location>
        <position position="197"/>
    </location>
    <ligand>
        <name>substrate</name>
    </ligand>
</feature>
<evidence type="ECO:0000256" key="14">
    <source>
        <dbReference type="PIRSR" id="PIRSR001024-4"/>
    </source>
</evidence>
<reference evidence="19 21" key="2">
    <citation type="submission" date="2024-07" db="EMBL/GenBank/DDBJ databases">
        <authorList>
            <person name="Akdeniz Z."/>
        </authorList>
    </citation>
    <scope>NUCLEOTIDE SEQUENCE [LARGE SCALE GENOMIC DNA]</scope>
</reference>
<name>A0AA86PBG2_9EUKA</name>
<evidence type="ECO:0000256" key="6">
    <source>
        <dbReference type="ARBA" id="ARBA00022729"/>
    </source>
</evidence>
<protein>
    <recommendedName>
        <fullName evidence="4">alpha-amylase</fullName>
        <ecNumber evidence="4">3.2.1.1</ecNumber>
    </recommendedName>
</protein>